<dbReference type="EMBL" id="HACA01014907">
    <property type="protein sequence ID" value="CDW32268.1"/>
    <property type="molecule type" value="Transcribed_RNA"/>
</dbReference>
<feature type="non-terminal residue" evidence="1">
    <location>
        <position position="1"/>
    </location>
</feature>
<name>A0A0K2U225_LEPSM</name>
<organism evidence="1">
    <name type="scientific">Lepeophtheirus salmonis</name>
    <name type="common">Salmon louse</name>
    <name type="synonym">Caligus salmonis</name>
    <dbReference type="NCBI Taxonomy" id="72036"/>
    <lineage>
        <taxon>Eukaryota</taxon>
        <taxon>Metazoa</taxon>
        <taxon>Ecdysozoa</taxon>
        <taxon>Arthropoda</taxon>
        <taxon>Crustacea</taxon>
        <taxon>Multicrustacea</taxon>
        <taxon>Hexanauplia</taxon>
        <taxon>Copepoda</taxon>
        <taxon>Siphonostomatoida</taxon>
        <taxon>Caligidae</taxon>
        <taxon>Lepeophtheirus</taxon>
    </lineage>
</organism>
<evidence type="ECO:0000313" key="1">
    <source>
        <dbReference type="EMBL" id="CDW32268.1"/>
    </source>
</evidence>
<accession>A0A0K2U225</accession>
<sequence>FMFHRVRRECLIAKHNNIKYLHKWEADYFNYRTIYDKLIRVPFFGPKGIISPYINFYP</sequence>
<dbReference type="AlphaFoldDB" id="A0A0K2U225"/>
<reference evidence="1" key="1">
    <citation type="submission" date="2014-05" db="EMBL/GenBank/DDBJ databases">
        <authorList>
            <person name="Chronopoulou M."/>
        </authorList>
    </citation>
    <scope>NUCLEOTIDE SEQUENCE</scope>
    <source>
        <tissue evidence="1">Whole organism</tissue>
    </source>
</reference>
<proteinExistence type="predicted"/>
<protein>
    <submittedName>
        <fullName evidence="1">Uncharacterized protein</fullName>
    </submittedName>
</protein>